<evidence type="ECO:0000313" key="7">
    <source>
        <dbReference type="Proteomes" id="UP000700596"/>
    </source>
</evidence>
<sequence length="176" mass="19690">MAPRCQLLSGSLPPVFRLLSGRPFSTSTPLLGRKGGDLGSHLPQHVIPKDANIPEYPHGPARLFKQSNRGLYGGQRIQFGNNVSPETETKTRRYWKPNVVTKGFYSIVLKKRIRLNVTSTVLKTMDREGGLDEYLLKESPARIKELGPLGWALRWTLMQQPEVIARFRAEAAALGL</sequence>
<dbReference type="SUPFAM" id="SSF143800">
    <property type="entry name" value="L28p-like"/>
    <property type="match status" value="1"/>
</dbReference>
<accession>A0A9P9IEN0</accession>
<dbReference type="InterPro" id="IPR026569">
    <property type="entry name" value="Ribosomal_bL28"/>
</dbReference>
<comment type="similarity">
    <text evidence="1">Belongs to the bacterial ribosomal protein bL28 family.</text>
</comment>
<keyword evidence="7" id="KW-1185">Reference proteome</keyword>
<dbReference type="Pfam" id="PF00830">
    <property type="entry name" value="Ribosomal_L28"/>
    <property type="match status" value="1"/>
</dbReference>
<gene>
    <name evidence="6" type="ORF">B0J11DRAFT_442625</name>
</gene>
<keyword evidence="2" id="KW-0689">Ribosomal protein</keyword>
<dbReference type="GO" id="GO:0005762">
    <property type="term" value="C:mitochondrial large ribosomal subunit"/>
    <property type="evidence" value="ECO:0007669"/>
    <property type="project" value="TreeGrafter"/>
</dbReference>
<dbReference type="OrthoDB" id="361870at2759"/>
<comment type="caution">
    <text evidence="6">The sequence shown here is derived from an EMBL/GenBank/DDBJ whole genome shotgun (WGS) entry which is preliminary data.</text>
</comment>
<dbReference type="GO" id="GO:0003735">
    <property type="term" value="F:structural constituent of ribosome"/>
    <property type="evidence" value="ECO:0007669"/>
    <property type="project" value="InterPro"/>
</dbReference>
<proteinExistence type="inferred from homology"/>
<evidence type="ECO:0000256" key="1">
    <source>
        <dbReference type="ARBA" id="ARBA00008760"/>
    </source>
</evidence>
<dbReference type="Proteomes" id="UP000700596">
    <property type="component" value="Unassembled WGS sequence"/>
</dbReference>
<dbReference type="PANTHER" id="PTHR13528">
    <property type="entry name" value="39S RIBOSOMAL PROTEIN L28, MITOCHONDRIAL"/>
    <property type="match status" value="1"/>
</dbReference>
<dbReference type="Gene3D" id="2.30.170.40">
    <property type="entry name" value="Ribosomal protein L28/L24"/>
    <property type="match status" value="1"/>
</dbReference>
<feature type="non-terminal residue" evidence="6">
    <location>
        <position position="176"/>
    </location>
</feature>
<name>A0A9P9IEN0_9PLEO</name>
<evidence type="ECO:0000256" key="2">
    <source>
        <dbReference type="ARBA" id="ARBA00022980"/>
    </source>
</evidence>
<dbReference type="EMBL" id="JAGMWT010000014">
    <property type="protein sequence ID" value="KAH7117019.1"/>
    <property type="molecule type" value="Genomic_DNA"/>
</dbReference>
<protein>
    <recommendedName>
        <fullName evidence="4">Large ribosomal subunit protein bL28m</fullName>
    </recommendedName>
</protein>
<dbReference type="FunFam" id="2.30.170.40:FF:000003">
    <property type="entry name" value="54S ribosomal protein L24"/>
    <property type="match status" value="1"/>
</dbReference>
<dbReference type="PANTHER" id="PTHR13528:SF2">
    <property type="entry name" value="LARGE RIBOSOMAL SUBUNIT PROTEIN BL28M"/>
    <property type="match status" value="1"/>
</dbReference>
<dbReference type="InterPro" id="IPR037147">
    <property type="entry name" value="Ribosomal_bL28_sf"/>
</dbReference>
<evidence type="ECO:0000256" key="3">
    <source>
        <dbReference type="ARBA" id="ARBA00023274"/>
    </source>
</evidence>
<dbReference type="InterPro" id="IPR034704">
    <property type="entry name" value="Ribosomal_bL28/bL31-like_sf"/>
</dbReference>
<comment type="function">
    <text evidence="5">Component of the mitochondrial ribosome (mitoribosome), a dedicated translation machinery responsible for the synthesis of mitochondrial genome-encoded proteins, including at least some of the essential transmembrane subunits of the mitochondrial respiratory chain. The mitoribosomes are attached to the mitochondrial inner membrane and translation products are cotranslationally integrated into the membrane.</text>
</comment>
<evidence type="ECO:0000256" key="4">
    <source>
        <dbReference type="ARBA" id="ARBA00035269"/>
    </source>
</evidence>
<keyword evidence="3" id="KW-0687">Ribonucleoprotein</keyword>
<evidence type="ECO:0000313" key="6">
    <source>
        <dbReference type="EMBL" id="KAH7117019.1"/>
    </source>
</evidence>
<evidence type="ECO:0000256" key="5">
    <source>
        <dbReference type="ARBA" id="ARBA00037226"/>
    </source>
</evidence>
<reference evidence="6" key="1">
    <citation type="journal article" date="2021" name="Nat. Commun.">
        <title>Genetic determinants of endophytism in the Arabidopsis root mycobiome.</title>
        <authorList>
            <person name="Mesny F."/>
            <person name="Miyauchi S."/>
            <person name="Thiergart T."/>
            <person name="Pickel B."/>
            <person name="Atanasova L."/>
            <person name="Karlsson M."/>
            <person name="Huettel B."/>
            <person name="Barry K.W."/>
            <person name="Haridas S."/>
            <person name="Chen C."/>
            <person name="Bauer D."/>
            <person name="Andreopoulos W."/>
            <person name="Pangilinan J."/>
            <person name="LaButti K."/>
            <person name="Riley R."/>
            <person name="Lipzen A."/>
            <person name="Clum A."/>
            <person name="Drula E."/>
            <person name="Henrissat B."/>
            <person name="Kohler A."/>
            <person name="Grigoriev I.V."/>
            <person name="Martin F.M."/>
            <person name="Hacquard S."/>
        </authorList>
    </citation>
    <scope>NUCLEOTIDE SEQUENCE</scope>
    <source>
        <strain evidence="6">MPI-CAGE-CH-0243</strain>
    </source>
</reference>
<dbReference type="AlphaFoldDB" id="A0A9P9IEN0"/>
<organism evidence="6 7">
    <name type="scientific">Dendryphion nanum</name>
    <dbReference type="NCBI Taxonomy" id="256645"/>
    <lineage>
        <taxon>Eukaryota</taxon>
        <taxon>Fungi</taxon>
        <taxon>Dikarya</taxon>
        <taxon>Ascomycota</taxon>
        <taxon>Pezizomycotina</taxon>
        <taxon>Dothideomycetes</taxon>
        <taxon>Pleosporomycetidae</taxon>
        <taxon>Pleosporales</taxon>
        <taxon>Torulaceae</taxon>
        <taxon>Dendryphion</taxon>
    </lineage>
</organism>